<name>A0A9N9HS73_9GLOM</name>
<protein>
    <submittedName>
        <fullName evidence="1">20361_t:CDS:1</fullName>
    </submittedName>
</protein>
<dbReference type="Proteomes" id="UP000789405">
    <property type="component" value="Unassembled WGS sequence"/>
</dbReference>
<dbReference type="AlphaFoldDB" id="A0A9N9HS73"/>
<organism evidence="1 2">
    <name type="scientific">Dentiscutata erythropus</name>
    <dbReference type="NCBI Taxonomy" id="1348616"/>
    <lineage>
        <taxon>Eukaryota</taxon>
        <taxon>Fungi</taxon>
        <taxon>Fungi incertae sedis</taxon>
        <taxon>Mucoromycota</taxon>
        <taxon>Glomeromycotina</taxon>
        <taxon>Glomeromycetes</taxon>
        <taxon>Diversisporales</taxon>
        <taxon>Gigasporaceae</taxon>
        <taxon>Dentiscutata</taxon>
    </lineage>
</organism>
<reference evidence="1" key="1">
    <citation type="submission" date="2021-06" db="EMBL/GenBank/DDBJ databases">
        <authorList>
            <person name="Kallberg Y."/>
            <person name="Tangrot J."/>
            <person name="Rosling A."/>
        </authorList>
    </citation>
    <scope>NUCLEOTIDE SEQUENCE</scope>
    <source>
        <strain evidence="1">MA453B</strain>
    </source>
</reference>
<proteinExistence type="predicted"/>
<keyword evidence="2" id="KW-1185">Reference proteome</keyword>
<sequence length="255" mass="29497">MGTQVERVVLGARKVDERTFYFDTLWNRLFYHRLFQEKSNFKNFELQDILIHLKIISYHNRVQGSTINIPVTKGNQVITSLLGPLKVKAYVIEICDIDLAKKQAVTLNNILVDFNLQHIQFRKSITVHLENEIIIDCSSCQFEFDKVILCLDLNRLRVCVLSEEDNQARVFDKENYAMVVILDYMDWMYQFKKILSNNNPNIIGPLGVAFNEKTGNSGIPGFFSGGYIELVYLPDLRHASTLNAIMQFDQDCCEK</sequence>
<dbReference type="EMBL" id="CAJVPY010008952">
    <property type="protein sequence ID" value="CAG8702906.1"/>
    <property type="molecule type" value="Genomic_DNA"/>
</dbReference>
<accession>A0A9N9HS73</accession>
<comment type="caution">
    <text evidence="1">The sequence shown here is derived from an EMBL/GenBank/DDBJ whole genome shotgun (WGS) entry which is preliminary data.</text>
</comment>
<evidence type="ECO:0000313" key="2">
    <source>
        <dbReference type="Proteomes" id="UP000789405"/>
    </source>
</evidence>
<dbReference type="OrthoDB" id="2439548at2759"/>
<gene>
    <name evidence="1" type="ORF">DERYTH_LOCUS13100</name>
</gene>
<evidence type="ECO:0000313" key="1">
    <source>
        <dbReference type="EMBL" id="CAG8702906.1"/>
    </source>
</evidence>